<dbReference type="Gene3D" id="2.160.20.10">
    <property type="entry name" value="Single-stranded right-handed beta-helix, Pectin lyase-like"/>
    <property type="match status" value="1"/>
</dbReference>
<gene>
    <name evidence="2" type="ORF">JIN87_20670</name>
</gene>
<protein>
    <recommendedName>
        <fullName evidence="4">Dextranase</fullName>
    </recommendedName>
</protein>
<name>A0A934RZS7_9BACT</name>
<dbReference type="Gene3D" id="2.60.350.10">
    <property type="entry name" value="Dextranase, N-terminal"/>
    <property type="match status" value="1"/>
</dbReference>
<evidence type="ECO:0000313" key="2">
    <source>
        <dbReference type="EMBL" id="MBK1879313.1"/>
    </source>
</evidence>
<dbReference type="AlphaFoldDB" id="A0A934RZS7"/>
<dbReference type="SUPFAM" id="SSF51126">
    <property type="entry name" value="Pectin lyase-like"/>
    <property type="match status" value="1"/>
</dbReference>
<sequence>MVPRIRNLLTAFALLASTAATCTEVVIYDWPTEPGEAVLSDRYTVRVIANGQTYPVETLMSTAWTEPGGGPDIFRDRTFSWAPFSSDFAEPITIEVDKIYGESAPEVEIFPSGYNIVPTLSEDGKTVRFQLPQSRYVSVNFKTADNLKAADGLITHALMVFADNLETEIPDKNAPGVHVFGPNTTQADVEAATLTYFEPGFHNFLDQFEEGNLQLKPDMQIYMAGGCFITGKMMAHGRADRAKIFGRGAISGREYPWEPGQPISALIEAGGDDIVIDGIYAMDNNKHGIVPGFSPTIRNAKVWGWHYNSDGFRPWGGTVDHCFTRPTDDAFYVAGRNLVVTDTVIWQSFNGAVVTCGWGSVENPYDTQDFLMKDCHIIYPEWNGIGNNNGLIASQLPYNATSKRIRFENVRIDGNVSAITNLKRNEDQSKTDTAGGISEIVFKDVVITGSQYTYNYNRSQQNPSKSLIRGDEGFRIENVTFENLIVNGTPVTEENRGDFFTIDSNTTSNIAFTTNLPSSSELPLPTFDSPQGSFNFQGKRHEHYTLHQSTDLEAWDEFSQPLIGNDEPIAIPFQHLSNQQPNYFLRISR</sequence>
<accession>A0A934RZS7</accession>
<dbReference type="InterPro" id="IPR035953">
    <property type="entry name" value="Dextranase_N-ter"/>
</dbReference>
<feature type="signal peptide" evidence="1">
    <location>
        <begin position="1"/>
        <end position="22"/>
    </location>
</feature>
<proteinExistence type="predicted"/>
<evidence type="ECO:0000256" key="1">
    <source>
        <dbReference type="SAM" id="SignalP"/>
    </source>
</evidence>
<evidence type="ECO:0008006" key="4">
    <source>
        <dbReference type="Google" id="ProtNLM"/>
    </source>
</evidence>
<dbReference type="EMBL" id="JAENIL010000045">
    <property type="protein sequence ID" value="MBK1879313.1"/>
    <property type="molecule type" value="Genomic_DNA"/>
</dbReference>
<reference evidence="2" key="1">
    <citation type="submission" date="2021-01" db="EMBL/GenBank/DDBJ databases">
        <title>Modified the classification status of verrucomicrobia.</title>
        <authorList>
            <person name="Feng X."/>
        </authorList>
    </citation>
    <scope>NUCLEOTIDE SEQUENCE</scope>
    <source>
        <strain evidence="2">KCTC 13126</strain>
    </source>
</reference>
<keyword evidence="1" id="KW-0732">Signal</keyword>
<dbReference type="InterPro" id="IPR011050">
    <property type="entry name" value="Pectin_lyase_fold/virulence"/>
</dbReference>
<dbReference type="InterPro" id="IPR012334">
    <property type="entry name" value="Pectin_lyas_fold"/>
</dbReference>
<organism evidence="2 3">
    <name type="scientific">Pelagicoccus mobilis</name>
    <dbReference type="NCBI Taxonomy" id="415221"/>
    <lineage>
        <taxon>Bacteria</taxon>
        <taxon>Pseudomonadati</taxon>
        <taxon>Verrucomicrobiota</taxon>
        <taxon>Opitutia</taxon>
        <taxon>Puniceicoccales</taxon>
        <taxon>Pelagicoccaceae</taxon>
        <taxon>Pelagicoccus</taxon>
    </lineage>
</organism>
<evidence type="ECO:0000313" key="3">
    <source>
        <dbReference type="Proteomes" id="UP000617628"/>
    </source>
</evidence>
<keyword evidence="3" id="KW-1185">Reference proteome</keyword>
<dbReference type="Proteomes" id="UP000617628">
    <property type="component" value="Unassembled WGS sequence"/>
</dbReference>
<feature type="chain" id="PRO_5036713384" description="Dextranase" evidence="1">
    <location>
        <begin position="23"/>
        <end position="589"/>
    </location>
</feature>
<dbReference type="RefSeq" id="WP_200357526.1">
    <property type="nucleotide sequence ID" value="NZ_JAENIL010000045.1"/>
</dbReference>
<comment type="caution">
    <text evidence="2">The sequence shown here is derived from an EMBL/GenBank/DDBJ whole genome shotgun (WGS) entry which is preliminary data.</text>
</comment>